<dbReference type="PANTHER" id="PTHR18929">
    <property type="entry name" value="PROTEIN DISULFIDE ISOMERASE"/>
    <property type="match status" value="1"/>
</dbReference>
<sequence>MKNCFPAISTLLLLLLAAPFLAHGGKVNKQKPVGVTMLKSGQLQPLLKSETREATEHLFVLFSRTFCAQSERVRKELDAAAVTWNSGSSIVPPVRFLEVDMLKEDSIAKSMGVVTSPTIIFFRAHSARPVYLNTFTTARAMLHFLSRATKIPPVDVVMNEQDIVRHTSKDEITVVAIAGDEESSSSSSNAEHVEAMEEKKHWIEFLKFYRLAAAHLLPRMSFSVVHNFELAESLCKKGLLPRNLSDTSNDVCYPDRKPILFGLRQGRPPIVFDGGFGNSGALTEWLRDTKTLAPVVNKLHTSAVVAKALSRTVRGGSKPVVLLCLRDRGSGVAPPSWEDVEEVEEIVEMLRRAVVKVGVDTVFAGYVEGPVTTTLITTLGYGDGVGLWQRLSPHSLAEGLLLFGTPRTDTFHVSDDVPALAEESMVSFIQKGLEKKLEPLKRTAEIVVGMSRLPSFGPGVATITHRTFVKKVLLDEKRDTLLFVQAPYCGYCQRFLPYFLRLRDHIIEKEDEVRAHMKLAVLDVTTNDLPDCLDDHVEGYPEVMLIRRQKKGQLDASQCSIVKYKGTGNVQHLAAFLNDHIVRVPEKRIDL</sequence>
<keyword evidence="2" id="KW-0732">Signal</keyword>
<name>A0A7S3GAU8_9EUKA</name>
<feature type="signal peptide" evidence="2">
    <location>
        <begin position="1"/>
        <end position="24"/>
    </location>
</feature>
<comment type="similarity">
    <text evidence="1">Belongs to the protein disulfide isomerase family.</text>
</comment>
<feature type="domain" description="Thioredoxin" evidence="3">
    <location>
        <begin position="460"/>
        <end position="551"/>
    </location>
</feature>
<dbReference type="GO" id="GO:0034976">
    <property type="term" value="P:response to endoplasmic reticulum stress"/>
    <property type="evidence" value="ECO:0007669"/>
    <property type="project" value="TreeGrafter"/>
</dbReference>
<reference evidence="4" key="1">
    <citation type="submission" date="2021-01" db="EMBL/GenBank/DDBJ databases">
        <authorList>
            <person name="Corre E."/>
            <person name="Pelletier E."/>
            <person name="Niang G."/>
            <person name="Scheremetjew M."/>
            <person name="Finn R."/>
            <person name="Kale V."/>
            <person name="Holt S."/>
            <person name="Cochrane G."/>
            <person name="Meng A."/>
            <person name="Brown T."/>
            <person name="Cohen L."/>
        </authorList>
    </citation>
    <scope>NUCLEOTIDE SEQUENCE</scope>
    <source>
        <strain evidence="4">NIES-2562</strain>
    </source>
</reference>
<dbReference type="GO" id="GO:0003756">
    <property type="term" value="F:protein disulfide isomerase activity"/>
    <property type="evidence" value="ECO:0007669"/>
    <property type="project" value="TreeGrafter"/>
</dbReference>
<dbReference type="GO" id="GO:0005783">
    <property type="term" value="C:endoplasmic reticulum"/>
    <property type="evidence" value="ECO:0007669"/>
    <property type="project" value="TreeGrafter"/>
</dbReference>
<evidence type="ECO:0000313" key="4">
    <source>
        <dbReference type="EMBL" id="CAE0255116.1"/>
    </source>
</evidence>
<dbReference type="AlphaFoldDB" id="A0A7S3GAU8"/>
<dbReference type="Gene3D" id="3.40.30.10">
    <property type="entry name" value="Glutaredoxin"/>
    <property type="match status" value="2"/>
</dbReference>
<evidence type="ECO:0000259" key="3">
    <source>
        <dbReference type="Pfam" id="PF00085"/>
    </source>
</evidence>
<dbReference type="SUPFAM" id="SSF52833">
    <property type="entry name" value="Thioredoxin-like"/>
    <property type="match status" value="2"/>
</dbReference>
<proteinExistence type="inferred from homology"/>
<dbReference type="InterPro" id="IPR013766">
    <property type="entry name" value="Thioredoxin_domain"/>
</dbReference>
<dbReference type="GO" id="GO:0006457">
    <property type="term" value="P:protein folding"/>
    <property type="evidence" value="ECO:0007669"/>
    <property type="project" value="TreeGrafter"/>
</dbReference>
<dbReference type="Pfam" id="PF00085">
    <property type="entry name" value="Thioredoxin"/>
    <property type="match status" value="1"/>
</dbReference>
<feature type="chain" id="PRO_5031208934" description="Thioredoxin domain-containing protein" evidence="2">
    <location>
        <begin position="25"/>
        <end position="591"/>
    </location>
</feature>
<gene>
    <name evidence="4" type="ORF">PBIL07802_LOCUS17368</name>
</gene>
<dbReference type="InterPro" id="IPR036249">
    <property type="entry name" value="Thioredoxin-like_sf"/>
</dbReference>
<protein>
    <recommendedName>
        <fullName evidence="3">Thioredoxin domain-containing protein</fullName>
    </recommendedName>
</protein>
<organism evidence="4">
    <name type="scientific">Palpitomonas bilix</name>
    <dbReference type="NCBI Taxonomy" id="652834"/>
    <lineage>
        <taxon>Eukaryota</taxon>
        <taxon>Eukaryota incertae sedis</taxon>
    </lineage>
</organism>
<evidence type="ECO:0000256" key="1">
    <source>
        <dbReference type="ARBA" id="ARBA00006347"/>
    </source>
</evidence>
<dbReference type="EMBL" id="HBIB01026806">
    <property type="protein sequence ID" value="CAE0255116.1"/>
    <property type="molecule type" value="Transcribed_RNA"/>
</dbReference>
<accession>A0A7S3GAU8</accession>
<evidence type="ECO:0000256" key="2">
    <source>
        <dbReference type="SAM" id="SignalP"/>
    </source>
</evidence>